<dbReference type="InterPro" id="IPR040184">
    <property type="entry name" value="Mcm10"/>
</dbReference>
<evidence type="ECO:0000259" key="3">
    <source>
        <dbReference type="Pfam" id="PF09329"/>
    </source>
</evidence>
<feature type="compositionally biased region" description="Acidic residues" evidence="2">
    <location>
        <begin position="226"/>
        <end position="239"/>
    </location>
</feature>
<name>A0A0C4F6D4_PUCT1</name>
<dbReference type="GO" id="GO:0043596">
    <property type="term" value="C:nuclear replication fork"/>
    <property type="evidence" value="ECO:0007669"/>
    <property type="project" value="TreeGrafter"/>
</dbReference>
<dbReference type="GO" id="GO:0003697">
    <property type="term" value="F:single-stranded DNA binding"/>
    <property type="evidence" value="ECO:0007669"/>
    <property type="project" value="InterPro"/>
</dbReference>
<dbReference type="GO" id="GO:0006270">
    <property type="term" value="P:DNA replication initiation"/>
    <property type="evidence" value="ECO:0007669"/>
    <property type="project" value="InterPro"/>
</dbReference>
<feature type="compositionally biased region" description="Low complexity" evidence="2">
    <location>
        <begin position="585"/>
        <end position="595"/>
    </location>
</feature>
<dbReference type="Gene3D" id="2.40.50.140">
    <property type="entry name" value="Nucleic acid-binding proteins"/>
    <property type="match status" value="1"/>
</dbReference>
<reference evidence="4" key="2">
    <citation type="submission" date="2016-05" db="EMBL/GenBank/DDBJ databases">
        <title>Comparative analysis highlights variable genome content of wheat rusts and divergence of the mating loci.</title>
        <authorList>
            <person name="Cuomo C.A."/>
            <person name="Bakkeren G."/>
            <person name="Szabo L."/>
            <person name="Khalil H."/>
            <person name="Joly D."/>
            <person name="Goldberg J."/>
            <person name="Young S."/>
            <person name="Zeng Q."/>
            <person name="Fellers J."/>
        </authorList>
    </citation>
    <scope>NUCLEOTIDE SEQUENCE [LARGE SCALE GENOMIC DNA]</scope>
    <source>
        <strain evidence="4">1-1 BBBD Race 1</strain>
    </source>
</reference>
<evidence type="ECO:0000256" key="1">
    <source>
        <dbReference type="ARBA" id="ARBA00009679"/>
    </source>
</evidence>
<protein>
    <submittedName>
        <fullName evidence="5">Zf-primase domain-containing protein</fullName>
    </submittedName>
</protein>
<feature type="region of interest" description="Disordered" evidence="2">
    <location>
        <begin position="653"/>
        <end position="732"/>
    </location>
</feature>
<sequence>MISSINPAKPPDRTEIRQKELELLAERYAPRRWTGQPKEQKPKPKSTLLEGLHDLRKESKNHTLIQTSKRSTSILSRAERPIQPPAELRGSDLTVNVNIPLGPIKFQPSTLDPDFLQIEPNSETRLKKRLLSHQTLQDYLSDRYVVRINELYAIIRKVELGRFQGGTEWKVPLVGDWVLFGVIGQKSDFKTTNPYIASQFNRMGSTKPENEHQSEQGTSKAKGAAAEEDEEEVVDELNDELQRDDQCKKKGNQDTAPEEPAKPKPKKFVTFKLIDLSSSKISSSGSGVINMILFEADTEIPNGQEPNMKTYRGGSGGAYEKFWKEQPGTLIGIMNPKVLKNRPQPSGYSRPKTEILSITPENQQSIFVVGRAKDLGSCVAKRLDTGNECGDWCDLRNCSSQGSNLSAICDFHLQRQVKKVRASRAEFFAGTSGMVQHTGKSFAESYGRKGKKTDKCDPTTKTGLLPPTQSKRTSINGQITYICGGSGSSLSDVTRNSRMKKFEERYSRATDVDKVEGMKLKRKRELEEIEMNKILTDQKEKNDNYGFKCIQDAKLALKKTRPGSTSNNAPPKAKKRHLPAQDKPSSSTGSSTRSVYSTAAVRAIGFDPTHQTGSKAAHLHSNEPTKNTSSAAYNDLLERCPQKQEIFVSKANVKGKQRAAALDSIEGKDADNDSGDGDHLLADRPDNQHHEEQAAQESVQTETPKRINAPHGNQVGGSNDEDDDDDDLIICG</sequence>
<evidence type="ECO:0000313" key="6">
    <source>
        <dbReference type="Proteomes" id="UP000005240"/>
    </source>
</evidence>
<feature type="compositionally biased region" description="Basic and acidic residues" evidence="2">
    <location>
        <begin position="665"/>
        <end position="693"/>
    </location>
</feature>
<dbReference type="Pfam" id="PF09329">
    <property type="entry name" value="zf-primase"/>
    <property type="match status" value="1"/>
</dbReference>
<reference evidence="4" key="1">
    <citation type="submission" date="2009-11" db="EMBL/GenBank/DDBJ databases">
        <authorList>
            <consortium name="The Broad Institute Genome Sequencing Platform"/>
            <person name="Ward D."/>
            <person name="Feldgarden M."/>
            <person name="Earl A."/>
            <person name="Young S.K."/>
            <person name="Zeng Q."/>
            <person name="Koehrsen M."/>
            <person name="Alvarado L."/>
            <person name="Berlin A."/>
            <person name="Bochicchio J."/>
            <person name="Borenstein D."/>
            <person name="Chapman S.B."/>
            <person name="Chen Z."/>
            <person name="Engels R."/>
            <person name="Freedman E."/>
            <person name="Gellesch M."/>
            <person name="Goldberg J."/>
            <person name="Griggs A."/>
            <person name="Gujja S."/>
            <person name="Heilman E."/>
            <person name="Heiman D."/>
            <person name="Hepburn T."/>
            <person name="Howarth C."/>
            <person name="Jen D."/>
            <person name="Larson L."/>
            <person name="Lewis B."/>
            <person name="Mehta T."/>
            <person name="Park D."/>
            <person name="Pearson M."/>
            <person name="Roberts A."/>
            <person name="Saif S."/>
            <person name="Shea T."/>
            <person name="Shenoy N."/>
            <person name="Sisk P."/>
            <person name="Stolte C."/>
            <person name="Sykes S."/>
            <person name="Thomson T."/>
            <person name="Walk T."/>
            <person name="White J."/>
            <person name="Yandava C."/>
            <person name="Izard J."/>
            <person name="Baranova O.V."/>
            <person name="Blanton J.M."/>
            <person name="Tanner A.C."/>
            <person name="Dewhirst F.E."/>
            <person name="Haas B."/>
            <person name="Nusbaum C."/>
            <person name="Birren B."/>
        </authorList>
    </citation>
    <scope>NUCLEOTIDE SEQUENCE [LARGE SCALE GENOMIC DNA]</scope>
    <source>
        <strain evidence="4">1-1 BBBD Race 1</strain>
    </source>
</reference>
<feature type="region of interest" description="Disordered" evidence="2">
    <location>
        <begin position="27"/>
        <end position="46"/>
    </location>
</feature>
<accession>A0A0C4F6D4</accession>
<feature type="region of interest" description="Disordered" evidence="2">
    <location>
        <begin position="443"/>
        <end position="470"/>
    </location>
</feature>
<gene>
    <name evidence="4" type="ORF">PTTG_08700</name>
</gene>
<evidence type="ECO:0000256" key="2">
    <source>
        <dbReference type="SAM" id="MobiDB-lite"/>
    </source>
</evidence>
<dbReference type="InterPro" id="IPR012340">
    <property type="entry name" value="NA-bd_OB-fold"/>
</dbReference>
<proteinExistence type="inferred from homology"/>
<dbReference type="AlphaFoldDB" id="A0A0C4F6D4"/>
<dbReference type="EMBL" id="ADAS02000017">
    <property type="protein sequence ID" value="OAV96755.1"/>
    <property type="molecule type" value="Genomic_DNA"/>
</dbReference>
<organism evidence="4">
    <name type="scientific">Puccinia triticina (isolate 1-1 / race 1 (BBBD))</name>
    <name type="common">Brown leaf rust fungus</name>
    <dbReference type="NCBI Taxonomy" id="630390"/>
    <lineage>
        <taxon>Eukaryota</taxon>
        <taxon>Fungi</taxon>
        <taxon>Dikarya</taxon>
        <taxon>Basidiomycota</taxon>
        <taxon>Pucciniomycotina</taxon>
        <taxon>Pucciniomycetes</taxon>
        <taxon>Pucciniales</taxon>
        <taxon>Pucciniaceae</taxon>
        <taxon>Puccinia</taxon>
    </lineage>
</organism>
<keyword evidence="6" id="KW-1185">Reference proteome</keyword>
<evidence type="ECO:0000313" key="5">
    <source>
        <dbReference type="EnsemblFungi" id="PTTG_08700-t43_1-p1"/>
    </source>
</evidence>
<dbReference type="PANTHER" id="PTHR13454">
    <property type="entry name" value="PROTEIN MCM10 HOMOLOG"/>
    <property type="match status" value="1"/>
</dbReference>
<evidence type="ECO:0000313" key="4">
    <source>
        <dbReference type="EMBL" id="OAV96755.1"/>
    </source>
</evidence>
<comment type="similarity">
    <text evidence="1">Belongs to the MCM10 family.</text>
</comment>
<dbReference type="GO" id="GO:0003688">
    <property type="term" value="F:DNA replication origin binding"/>
    <property type="evidence" value="ECO:0007669"/>
    <property type="project" value="TreeGrafter"/>
</dbReference>
<feature type="domain" description="Zinc finger Mcm10/DnaG-type" evidence="3">
    <location>
        <begin position="370"/>
        <end position="424"/>
    </location>
</feature>
<dbReference type="InterPro" id="IPR015408">
    <property type="entry name" value="Znf_Mcm10/DnaG"/>
</dbReference>
<reference evidence="5" key="4">
    <citation type="submission" date="2025-05" db="UniProtKB">
        <authorList>
            <consortium name="EnsemblFungi"/>
        </authorList>
    </citation>
    <scope>IDENTIFICATION</scope>
    <source>
        <strain evidence="5">isolate 1-1 / race 1 (BBBD)</strain>
    </source>
</reference>
<dbReference type="OMA" id="GKPCGSW"/>
<feature type="region of interest" description="Disordered" evidence="2">
    <location>
        <begin position="558"/>
        <end position="595"/>
    </location>
</feature>
<feature type="compositionally biased region" description="Acidic residues" evidence="2">
    <location>
        <begin position="719"/>
        <end position="732"/>
    </location>
</feature>
<dbReference type="Proteomes" id="UP000005240">
    <property type="component" value="Unassembled WGS sequence"/>
</dbReference>
<feature type="region of interest" description="Disordered" evidence="2">
    <location>
        <begin position="609"/>
        <end position="629"/>
    </location>
</feature>
<dbReference type="OrthoDB" id="202825at2759"/>
<feature type="region of interest" description="Disordered" evidence="2">
    <location>
        <begin position="201"/>
        <end position="264"/>
    </location>
</feature>
<dbReference type="EnsemblFungi" id="PTTG_08700-t43_1">
    <property type="protein sequence ID" value="PTTG_08700-t43_1-p1"/>
    <property type="gene ID" value="PTTG_08700"/>
</dbReference>
<reference evidence="5 6" key="3">
    <citation type="journal article" date="2017" name="G3 (Bethesda)">
        <title>Comparative analysis highlights variable genome content of wheat rusts and divergence of the mating loci.</title>
        <authorList>
            <person name="Cuomo C.A."/>
            <person name="Bakkeren G."/>
            <person name="Khalil H.B."/>
            <person name="Panwar V."/>
            <person name="Joly D."/>
            <person name="Linning R."/>
            <person name="Sakthikumar S."/>
            <person name="Song X."/>
            <person name="Adiconis X."/>
            <person name="Fan L."/>
            <person name="Goldberg J.M."/>
            <person name="Levin J.Z."/>
            <person name="Young S."/>
            <person name="Zeng Q."/>
            <person name="Anikster Y."/>
            <person name="Bruce M."/>
            <person name="Wang M."/>
            <person name="Yin C."/>
            <person name="McCallum B."/>
            <person name="Szabo L.J."/>
            <person name="Hulbert S."/>
            <person name="Chen X."/>
            <person name="Fellers J.P."/>
        </authorList>
    </citation>
    <scope>NUCLEOTIDE SEQUENCE</scope>
    <source>
        <strain evidence="6">Isolate 1-1 / race 1 (BBBD)</strain>
        <strain evidence="5">isolate 1-1 / race 1 (BBBD)</strain>
    </source>
</reference>
<dbReference type="STRING" id="630390.A0A0C4F6D4"/>
<dbReference type="PANTHER" id="PTHR13454:SF11">
    <property type="entry name" value="PROTEIN MCM10 HOMOLOG"/>
    <property type="match status" value="1"/>
</dbReference>
<feature type="compositionally biased region" description="Basic and acidic residues" evidence="2">
    <location>
        <begin position="240"/>
        <end position="252"/>
    </location>
</feature>
<dbReference type="VEuPathDB" id="FungiDB:PTTG_08700"/>